<dbReference type="Pfam" id="PF03795">
    <property type="entry name" value="YCII"/>
    <property type="match status" value="1"/>
</dbReference>
<dbReference type="PANTHER" id="PTHR35174">
    <property type="entry name" value="BLL7171 PROTEIN-RELATED"/>
    <property type="match status" value="1"/>
</dbReference>
<feature type="domain" description="YCII-related" evidence="2">
    <location>
        <begin position="1"/>
        <end position="115"/>
    </location>
</feature>
<comment type="caution">
    <text evidence="3">The sequence shown here is derived from an EMBL/GenBank/DDBJ whole genome shotgun (WGS) entry which is preliminary data.</text>
</comment>
<keyword evidence="4" id="KW-1185">Reference proteome</keyword>
<dbReference type="Gene3D" id="3.30.70.1060">
    <property type="entry name" value="Dimeric alpha+beta barrel"/>
    <property type="match status" value="1"/>
</dbReference>
<dbReference type="InterPro" id="IPR011008">
    <property type="entry name" value="Dimeric_a/b-barrel"/>
</dbReference>
<evidence type="ECO:0000313" key="3">
    <source>
        <dbReference type="EMBL" id="MBR7618988.1"/>
    </source>
</evidence>
<sequence>MQYMLIFKETTAETGRRDDPAAAPAYWGAWNAYVGAMYESGIVVSGNGLQSPSTATRVRVEGGKRQVQDGPFADTHEHLGGYFIVETASLDDALEWAARAPCASAGSVEVRPVMPPPTNAPA</sequence>
<reference evidence="3" key="1">
    <citation type="submission" date="2021-04" db="EMBL/GenBank/DDBJ databases">
        <title>Draft genome assembly of strain Phenylobacterium sp. 20VBR1 using MiniION and Illumina platforms.</title>
        <authorList>
            <person name="Thomas F.A."/>
            <person name="Krishnan K.P."/>
            <person name="Sinha R.K."/>
        </authorList>
    </citation>
    <scope>NUCLEOTIDE SEQUENCE</scope>
    <source>
        <strain evidence="3">20VBR1</strain>
    </source>
</reference>
<dbReference type="PANTHER" id="PTHR35174:SF3">
    <property type="entry name" value="BLL7171 PROTEIN"/>
    <property type="match status" value="1"/>
</dbReference>
<protein>
    <submittedName>
        <fullName evidence="3">YciI family protein</fullName>
    </submittedName>
</protein>
<organism evidence="3 4">
    <name type="scientific">Phenylobacterium glaciei</name>
    <dbReference type="NCBI Taxonomy" id="2803784"/>
    <lineage>
        <taxon>Bacteria</taxon>
        <taxon>Pseudomonadati</taxon>
        <taxon>Pseudomonadota</taxon>
        <taxon>Alphaproteobacteria</taxon>
        <taxon>Caulobacterales</taxon>
        <taxon>Caulobacteraceae</taxon>
        <taxon>Phenylobacterium</taxon>
    </lineage>
</organism>
<dbReference type="EMBL" id="JAGSGD010000001">
    <property type="protein sequence ID" value="MBR7618988.1"/>
    <property type="molecule type" value="Genomic_DNA"/>
</dbReference>
<proteinExistence type="inferred from homology"/>
<evidence type="ECO:0000259" key="2">
    <source>
        <dbReference type="Pfam" id="PF03795"/>
    </source>
</evidence>
<dbReference type="SUPFAM" id="SSF54909">
    <property type="entry name" value="Dimeric alpha+beta barrel"/>
    <property type="match status" value="1"/>
</dbReference>
<dbReference type="AlphaFoldDB" id="A0A941D173"/>
<evidence type="ECO:0000313" key="4">
    <source>
        <dbReference type="Proteomes" id="UP000622580"/>
    </source>
</evidence>
<dbReference type="RefSeq" id="WP_215339059.1">
    <property type="nucleotide sequence ID" value="NZ_JAGSGD010000001.1"/>
</dbReference>
<name>A0A941D173_9CAUL</name>
<gene>
    <name evidence="3" type="ORF">JKL49_06260</name>
</gene>
<accession>A0A941D173</accession>
<evidence type="ECO:0000256" key="1">
    <source>
        <dbReference type="ARBA" id="ARBA00007689"/>
    </source>
</evidence>
<dbReference type="InterPro" id="IPR005545">
    <property type="entry name" value="YCII"/>
</dbReference>
<dbReference type="Proteomes" id="UP000622580">
    <property type="component" value="Unassembled WGS sequence"/>
</dbReference>
<comment type="similarity">
    <text evidence="1">Belongs to the YciI family.</text>
</comment>